<dbReference type="InterPro" id="IPR036291">
    <property type="entry name" value="NAD(P)-bd_dom_sf"/>
</dbReference>
<evidence type="ECO:0000313" key="2">
    <source>
        <dbReference type="EMBL" id="KAG0584270.1"/>
    </source>
</evidence>
<dbReference type="Pfam" id="PF00106">
    <property type="entry name" value="adh_short"/>
    <property type="match status" value="1"/>
</dbReference>
<dbReference type="PANTHER" id="PTHR43431">
    <property type="entry name" value="OXIDOREDUCTASE, SHORT CHAIN DEHYDROGENASE/REDUCTASE FAMILY (AFU_ORTHOLOGUE AFUA_5G14000)"/>
    <property type="match status" value="1"/>
</dbReference>
<reference evidence="2" key="1">
    <citation type="submission" date="2020-06" db="EMBL/GenBank/DDBJ databases">
        <title>WGS assembly of Ceratodon purpureus strain R40.</title>
        <authorList>
            <person name="Carey S.B."/>
            <person name="Jenkins J."/>
            <person name="Shu S."/>
            <person name="Lovell J.T."/>
            <person name="Sreedasyam A."/>
            <person name="Maumus F."/>
            <person name="Tiley G.P."/>
            <person name="Fernandez-Pozo N."/>
            <person name="Barry K."/>
            <person name="Chen C."/>
            <person name="Wang M."/>
            <person name="Lipzen A."/>
            <person name="Daum C."/>
            <person name="Saski C.A."/>
            <person name="Payton A.C."/>
            <person name="Mcbreen J.C."/>
            <person name="Conrad R.E."/>
            <person name="Kollar L.M."/>
            <person name="Olsson S."/>
            <person name="Huttunen S."/>
            <person name="Landis J.B."/>
            <person name="Wickett N.J."/>
            <person name="Johnson M.G."/>
            <person name="Rensing S.A."/>
            <person name="Grimwood J."/>
            <person name="Schmutz J."/>
            <person name="Mcdaniel S.F."/>
        </authorList>
    </citation>
    <scope>NUCLEOTIDE SEQUENCE</scope>
    <source>
        <strain evidence="2">R40</strain>
    </source>
</reference>
<dbReference type="OrthoDB" id="5399006at2759"/>
<accession>A0A8T0IKG4</accession>
<dbReference type="PRINTS" id="PR00081">
    <property type="entry name" value="GDHRDH"/>
</dbReference>
<dbReference type="Gene3D" id="3.40.50.720">
    <property type="entry name" value="NAD(P)-binding Rossmann-like Domain"/>
    <property type="match status" value="1"/>
</dbReference>
<dbReference type="EMBL" id="CM026423">
    <property type="protein sequence ID" value="KAG0584270.1"/>
    <property type="molecule type" value="Genomic_DNA"/>
</dbReference>
<gene>
    <name evidence="2" type="ORF">KC19_3G198400</name>
</gene>
<name>A0A8T0IKG4_CERPU</name>
<evidence type="ECO:0000256" key="1">
    <source>
        <dbReference type="SAM" id="MobiDB-lite"/>
    </source>
</evidence>
<dbReference type="PANTHER" id="PTHR43431:SF1">
    <property type="entry name" value="OS08G0476300 PROTEIN"/>
    <property type="match status" value="1"/>
</dbReference>
<dbReference type="Proteomes" id="UP000822688">
    <property type="component" value="Chromosome 3"/>
</dbReference>
<proteinExistence type="predicted"/>
<evidence type="ECO:0000313" key="3">
    <source>
        <dbReference type="Proteomes" id="UP000822688"/>
    </source>
</evidence>
<dbReference type="InterPro" id="IPR002347">
    <property type="entry name" value="SDR_fam"/>
</dbReference>
<protein>
    <submittedName>
        <fullName evidence="2">Uncharacterized protein</fullName>
    </submittedName>
</protein>
<keyword evidence="3" id="KW-1185">Reference proteome</keyword>
<dbReference type="AlphaFoldDB" id="A0A8T0IKG4"/>
<comment type="caution">
    <text evidence="2">The sequence shown here is derived from an EMBL/GenBank/DDBJ whole genome shotgun (WGS) entry which is preliminary data.</text>
</comment>
<feature type="region of interest" description="Disordered" evidence="1">
    <location>
        <begin position="1"/>
        <end position="22"/>
    </location>
</feature>
<sequence>MHKKARRMMIGGGAKPAERQQLGGGVGGGLGSGWSKVVPTVTEAVVAVVGVGPGLGAAIARRFAREGFIVAILARDLDKLMKLAEEIVEKENEAQVCAIRIDCSDPKSIKEAFEAVNSLGSVEVLVYNTNTPFPYPPPKFTDISPESFERSLVVPCVGAFHCVQQVIKGMVDREKGTLLFTGATASIRGGAGFSEIACGKFALRALAQSLAREYQPQGIHAAHIIVDGRIGRNQDTQEDTTMNPDAIAEAYWQVHKQHRSAWTQELDLRPFSEKF</sequence>
<dbReference type="SUPFAM" id="SSF51735">
    <property type="entry name" value="NAD(P)-binding Rossmann-fold domains"/>
    <property type="match status" value="1"/>
</dbReference>
<organism evidence="2 3">
    <name type="scientific">Ceratodon purpureus</name>
    <name type="common">Fire moss</name>
    <name type="synonym">Dicranum purpureum</name>
    <dbReference type="NCBI Taxonomy" id="3225"/>
    <lineage>
        <taxon>Eukaryota</taxon>
        <taxon>Viridiplantae</taxon>
        <taxon>Streptophyta</taxon>
        <taxon>Embryophyta</taxon>
        <taxon>Bryophyta</taxon>
        <taxon>Bryophytina</taxon>
        <taxon>Bryopsida</taxon>
        <taxon>Dicranidae</taxon>
        <taxon>Pseudoditrichales</taxon>
        <taxon>Ditrichaceae</taxon>
        <taxon>Ceratodon</taxon>
    </lineage>
</organism>